<gene>
    <name evidence="1" type="ORF">PIB30_103717</name>
</gene>
<sequence length="85" mass="9959">MIIYFKERYNGKSLNDPNAPPPWIQRWSGDMLKEKIRAEADDVTGLIQRAKMRAQKQKEEMKKAKGKTRKEILNLKPMLSELKLS</sequence>
<keyword evidence="2" id="KW-1185">Reference proteome</keyword>
<evidence type="ECO:0000313" key="2">
    <source>
        <dbReference type="Proteomes" id="UP001341840"/>
    </source>
</evidence>
<dbReference type="Proteomes" id="UP001341840">
    <property type="component" value="Unassembled WGS sequence"/>
</dbReference>
<comment type="caution">
    <text evidence="1">The sequence shown here is derived from an EMBL/GenBank/DDBJ whole genome shotgun (WGS) entry which is preliminary data.</text>
</comment>
<accession>A0ABU6XZ23</accession>
<dbReference type="EMBL" id="JASCZI010214877">
    <property type="protein sequence ID" value="MED6202280.1"/>
    <property type="molecule type" value="Genomic_DNA"/>
</dbReference>
<protein>
    <submittedName>
        <fullName evidence="1">Uncharacterized protein</fullName>
    </submittedName>
</protein>
<organism evidence="1 2">
    <name type="scientific">Stylosanthes scabra</name>
    <dbReference type="NCBI Taxonomy" id="79078"/>
    <lineage>
        <taxon>Eukaryota</taxon>
        <taxon>Viridiplantae</taxon>
        <taxon>Streptophyta</taxon>
        <taxon>Embryophyta</taxon>
        <taxon>Tracheophyta</taxon>
        <taxon>Spermatophyta</taxon>
        <taxon>Magnoliopsida</taxon>
        <taxon>eudicotyledons</taxon>
        <taxon>Gunneridae</taxon>
        <taxon>Pentapetalae</taxon>
        <taxon>rosids</taxon>
        <taxon>fabids</taxon>
        <taxon>Fabales</taxon>
        <taxon>Fabaceae</taxon>
        <taxon>Papilionoideae</taxon>
        <taxon>50 kb inversion clade</taxon>
        <taxon>dalbergioids sensu lato</taxon>
        <taxon>Dalbergieae</taxon>
        <taxon>Pterocarpus clade</taxon>
        <taxon>Stylosanthes</taxon>
    </lineage>
</organism>
<evidence type="ECO:0000313" key="1">
    <source>
        <dbReference type="EMBL" id="MED6202280.1"/>
    </source>
</evidence>
<proteinExistence type="predicted"/>
<reference evidence="1 2" key="1">
    <citation type="journal article" date="2023" name="Plants (Basel)">
        <title>Bridging the Gap: Combining Genomics and Transcriptomics Approaches to Understand Stylosanthes scabra, an Orphan Legume from the Brazilian Caatinga.</title>
        <authorList>
            <person name="Ferreira-Neto J.R.C."/>
            <person name="da Silva M.D."/>
            <person name="Binneck E."/>
            <person name="de Melo N.F."/>
            <person name="da Silva R.H."/>
            <person name="de Melo A.L.T.M."/>
            <person name="Pandolfi V."/>
            <person name="Bustamante F.O."/>
            <person name="Brasileiro-Vidal A.C."/>
            <person name="Benko-Iseppon A.M."/>
        </authorList>
    </citation>
    <scope>NUCLEOTIDE SEQUENCE [LARGE SCALE GENOMIC DNA]</scope>
    <source>
        <tissue evidence="1">Leaves</tissue>
    </source>
</reference>
<name>A0ABU6XZ23_9FABA</name>